<dbReference type="InterPro" id="IPR044752">
    <property type="entry name" value="PIN-like_EXO1"/>
</dbReference>
<evidence type="ECO:0000256" key="6">
    <source>
        <dbReference type="ARBA" id="ARBA00022801"/>
    </source>
</evidence>
<reference evidence="12" key="2">
    <citation type="journal article" date="2007" name="Science">
        <title>Draft genome sequence of the sexually transmitted pathogen Trichomonas vaginalis.</title>
        <authorList>
            <person name="Carlton J.M."/>
            <person name="Hirt R.P."/>
            <person name="Silva J.C."/>
            <person name="Delcher A.L."/>
            <person name="Schatz M."/>
            <person name="Zhao Q."/>
            <person name="Wortman J.R."/>
            <person name="Bidwell S.L."/>
            <person name="Alsmark U.C.M."/>
            <person name="Besteiro S."/>
            <person name="Sicheritz-Ponten T."/>
            <person name="Noel C.J."/>
            <person name="Dacks J.B."/>
            <person name="Foster P.G."/>
            <person name="Simillion C."/>
            <person name="Van de Peer Y."/>
            <person name="Miranda-Saavedra D."/>
            <person name="Barton G.J."/>
            <person name="Westrop G.D."/>
            <person name="Mueller S."/>
            <person name="Dessi D."/>
            <person name="Fiori P.L."/>
            <person name="Ren Q."/>
            <person name="Paulsen I."/>
            <person name="Zhang H."/>
            <person name="Bastida-Corcuera F.D."/>
            <person name="Simoes-Barbosa A."/>
            <person name="Brown M.T."/>
            <person name="Hayes R.D."/>
            <person name="Mukherjee M."/>
            <person name="Okumura C.Y."/>
            <person name="Schneider R."/>
            <person name="Smith A.J."/>
            <person name="Vanacova S."/>
            <person name="Villalvazo M."/>
            <person name="Haas B.J."/>
            <person name="Pertea M."/>
            <person name="Feldblyum T.V."/>
            <person name="Utterback T.R."/>
            <person name="Shu C.L."/>
            <person name="Osoegawa K."/>
            <person name="de Jong P.J."/>
            <person name="Hrdy I."/>
            <person name="Horvathova L."/>
            <person name="Zubacova Z."/>
            <person name="Dolezal P."/>
            <person name="Malik S.B."/>
            <person name="Logsdon J.M. Jr."/>
            <person name="Henze K."/>
            <person name="Gupta A."/>
            <person name="Wang C.C."/>
            <person name="Dunne R.L."/>
            <person name="Upcroft J.A."/>
            <person name="Upcroft P."/>
            <person name="White O."/>
            <person name="Salzberg S.L."/>
            <person name="Tang P."/>
            <person name="Chiu C.-H."/>
            <person name="Lee Y.-S."/>
            <person name="Embley T.M."/>
            <person name="Coombs G.H."/>
            <person name="Mottram J.C."/>
            <person name="Tachezy J."/>
            <person name="Fraser-Liggett C.M."/>
            <person name="Johnson P.J."/>
        </authorList>
    </citation>
    <scope>NUCLEOTIDE SEQUENCE [LARGE SCALE GENOMIC DNA]</scope>
    <source>
        <strain evidence="12">G3</strain>
    </source>
</reference>
<evidence type="ECO:0000256" key="9">
    <source>
        <dbReference type="ARBA" id="ARBA00023242"/>
    </source>
</evidence>
<keyword evidence="4" id="KW-0479">Metal-binding</keyword>
<evidence type="ECO:0000256" key="8">
    <source>
        <dbReference type="ARBA" id="ARBA00023204"/>
    </source>
</evidence>
<dbReference type="SUPFAM" id="SSF88723">
    <property type="entry name" value="PIN domain-like"/>
    <property type="match status" value="1"/>
</dbReference>
<evidence type="ECO:0000256" key="3">
    <source>
        <dbReference type="ARBA" id="ARBA00022722"/>
    </source>
</evidence>
<dbReference type="RefSeq" id="XP_001326017.1">
    <property type="nucleotide sequence ID" value="XM_001325982.1"/>
</dbReference>
<evidence type="ECO:0000256" key="1">
    <source>
        <dbReference type="ARBA" id="ARBA00001946"/>
    </source>
</evidence>
<evidence type="ECO:0000259" key="10">
    <source>
        <dbReference type="SMART" id="SM00484"/>
    </source>
</evidence>
<dbReference type="GO" id="GO:0003677">
    <property type="term" value="F:DNA binding"/>
    <property type="evidence" value="ECO:0007669"/>
    <property type="project" value="InterPro"/>
</dbReference>
<evidence type="ECO:0000256" key="2">
    <source>
        <dbReference type="ARBA" id="ARBA00004123"/>
    </source>
</evidence>
<dbReference type="SMART" id="SM00485">
    <property type="entry name" value="XPGN"/>
    <property type="match status" value="1"/>
</dbReference>
<dbReference type="VEuPathDB" id="TrichDB:TVAG_468100"/>
<dbReference type="PANTHER" id="PTHR11081">
    <property type="entry name" value="FLAP ENDONUCLEASE FAMILY MEMBER"/>
    <property type="match status" value="1"/>
</dbReference>
<dbReference type="FunCoup" id="A2E0P9">
    <property type="interactions" value="295"/>
</dbReference>
<evidence type="ECO:0000313" key="13">
    <source>
        <dbReference type="Proteomes" id="UP000001542"/>
    </source>
</evidence>
<evidence type="ECO:0000256" key="4">
    <source>
        <dbReference type="ARBA" id="ARBA00022723"/>
    </source>
</evidence>
<dbReference type="Proteomes" id="UP000001542">
    <property type="component" value="Unassembled WGS sequence"/>
</dbReference>
<dbReference type="CDD" id="cd09901">
    <property type="entry name" value="H3TH_FEN1-like"/>
    <property type="match status" value="1"/>
</dbReference>
<dbReference type="InterPro" id="IPR006085">
    <property type="entry name" value="XPG_DNA_repair_N"/>
</dbReference>
<dbReference type="AlphaFoldDB" id="A2E0P9"/>
<dbReference type="FunFam" id="1.10.150.20:FF:000011">
    <property type="entry name" value="exonuclease 1"/>
    <property type="match status" value="1"/>
</dbReference>
<dbReference type="OMA" id="FPSSECH"/>
<dbReference type="GO" id="GO:0006281">
    <property type="term" value="P:DNA repair"/>
    <property type="evidence" value="ECO:0007669"/>
    <property type="project" value="UniProtKB-KW"/>
</dbReference>
<dbReference type="PANTHER" id="PTHR11081:SF65">
    <property type="entry name" value="DNA DAMAGE-INDUCIBLE PROTEIN DIN7-RELATED"/>
    <property type="match status" value="1"/>
</dbReference>
<feature type="domain" description="XPG-I" evidence="10">
    <location>
        <begin position="138"/>
        <end position="206"/>
    </location>
</feature>
<dbReference type="InterPro" id="IPR008918">
    <property type="entry name" value="HhH2"/>
</dbReference>
<dbReference type="FunFam" id="3.40.50.1010:FF:000002">
    <property type="entry name" value="Exonuclease 1, putative"/>
    <property type="match status" value="1"/>
</dbReference>
<dbReference type="KEGG" id="tva:4771779"/>
<protein>
    <submittedName>
        <fullName evidence="12">XPG I-region family protein</fullName>
    </submittedName>
</protein>
<keyword evidence="8" id="KW-0234">DNA repair</keyword>
<dbReference type="InterPro" id="IPR006086">
    <property type="entry name" value="XPG-I_dom"/>
</dbReference>
<evidence type="ECO:0000256" key="5">
    <source>
        <dbReference type="ARBA" id="ARBA00022763"/>
    </source>
</evidence>
<reference evidence="12" key="1">
    <citation type="submission" date="2006-10" db="EMBL/GenBank/DDBJ databases">
        <authorList>
            <person name="Amadeo P."/>
            <person name="Zhao Q."/>
            <person name="Wortman J."/>
            <person name="Fraser-Liggett C."/>
            <person name="Carlton J."/>
        </authorList>
    </citation>
    <scope>NUCLEOTIDE SEQUENCE</scope>
    <source>
        <strain evidence="12">G3</strain>
    </source>
</reference>
<dbReference type="PRINTS" id="PR00853">
    <property type="entry name" value="XPGRADSUPER"/>
</dbReference>
<proteinExistence type="predicted"/>
<dbReference type="SMART" id="SM00484">
    <property type="entry name" value="XPGI"/>
    <property type="match status" value="1"/>
</dbReference>
<dbReference type="Gene3D" id="3.40.50.1010">
    <property type="entry name" value="5'-nuclease"/>
    <property type="match status" value="1"/>
</dbReference>
<keyword evidence="9" id="KW-0539">Nucleus</keyword>
<gene>
    <name evidence="12" type="ORF">TVAG_468100</name>
</gene>
<keyword evidence="13" id="KW-1185">Reference proteome</keyword>
<comment type="subcellular location">
    <subcellularLocation>
        <location evidence="2">Nucleus</location>
    </subcellularLocation>
</comment>
<evidence type="ECO:0000256" key="7">
    <source>
        <dbReference type="ARBA" id="ARBA00022842"/>
    </source>
</evidence>
<dbReference type="VEuPathDB" id="TrichDB:TVAGG3_0073700"/>
<name>A2E0P9_TRIV3</name>
<keyword evidence="7" id="KW-0460">Magnesium</keyword>
<keyword evidence="5" id="KW-0227">DNA damage</keyword>
<accession>A2E0P9</accession>
<feature type="domain" description="XPG N-terminal" evidence="11">
    <location>
        <begin position="1"/>
        <end position="99"/>
    </location>
</feature>
<dbReference type="CDD" id="cd09857">
    <property type="entry name" value="PIN_EXO1"/>
    <property type="match status" value="1"/>
</dbReference>
<dbReference type="EMBL" id="DS113280">
    <property type="protein sequence ID" value="EAY13794.1"/>
    <property type="molecule type" value="Genomic_DNA"/>
</dbReference>
<dbReference type="InterPro" id="IPR036279">
    <property type="entry name" value="5-3_exonuclease_C_sf"/>
</dbReference>
<keyword evidence="3" id="KW-0540">Nuclease</keyword>
<dbReference type="InterPro" id="IPR006084">
    <property type="entry name" value="XPG/Rad2"/>
</dbReference>
<dbReference type="Gene3D" id="1.10.150.20">
    <property type="entry name" value="5' to 3' exonuclease, C-terminal subdomain"/>
    <property type="match status" value="1"/>
</dbReference>
<dbReference type="OrthoDB" id="26491at2759"/>
<dbReference type="InParanoid" id="A2E0P9"/>
<evidence type="ECO:0000313" key="12">
    <source>
        <dbReference type="EMBL" id="EAY13794.1"/>
    </source>
</evidence>
<evidence type="ECO:0000259" key="11">
    <source>
        <dbReference type="SMART" id="SM00485"/>
    </source>
</evidence>
<dbReference type="Pfam" id="PF00867">
    <property type="entry name" value="XPG_I"/>
    <property type="match status" value="1"/>
</dbReference>
<dbReference type="SMART" id="SM00279">
    <property type="entry name" value="HhH2"/>
    <property type="match status" value="1"/>
</dbReference>
<dbReference type="eggNOG" id="KOG2518">
    <property type="taxonomic scope" value="Eukaryota"/>
</dbReference>
<dbReference type="STRING" id="5722.A2E0P9"/>
<dbReference type="GO" id="GO:0046872">
    <property type="term" value="F:metal ion binding"/>
    <property type="evidence" value="ECO:0007669"/>
    <property type="project" value="UniProtKB-KW"/>
</dbReference>
<dbReference type="SMR" id="A2E0P9"/>
<organism evidence="12 13">
    <name type="scientific">Trichomonas vaginalis (strain ATCC PRA-98 / G3)</name>
    <dbReference type="NCBI Taxonomy" id="412133"/>
    <lineage>
        <taxon>Eukaryota</taxon>
        <taxon>Metamonada</taxon>
        <taxon>Parabasalia</taxon>
        <taxon>Trichomonadida</taxon>
        <taxon>Trichomonadidae</taxon>
        <taxon>Trichomonas</taxon>
    </lineage>
</organism>
<dbReference type="GO" id="GO:0017108">
    <property type="term" value="F:5'-flap endonuclease activity"/>
    <property type="evidence" value="ECO:0000318"/>
    <property type="project" value="GO_Central"/>
</dbReference>
<dbReference type="InterPro" id="IPR029060">
    <property type="entry name" value="PIN-like_dom_sf"/>
</dbReference>
<comment type="cofactor">
    <cofactor evidence="1">
        <name>Mg(2+)</name>
        <dbReference type="ChEBI" id="CHEBI:18420"/>
    </cofactor>
</comment>
<sequence>MGIKGLLPLLTPVSKRCHLSTFAGLKVAIDGFVWLHRVSFRYPIEIIKDPTTKKILPYLMSRILSVKKCGLTPVVVFDGQALPAKLMTNQKRQEERRESLLIAQQLEKERRLPEAFEYYQKAVSITSATVYTWIKELRNECIEYIVSPYEADAQLAYLARSGYVDCVLTEDSDLIAYRTPLVLYKLDDSLQVTSIRYQDVLNFLKLTPDNFTSLCIFGGCDYSPSITNLALKRALKLLLEYENPTNVIIAARSDQKYTVPAKFEDMFNMAFKTFLCARAYDPRTEKLVFLSDPPEEHSFLGSDIAPDILKQLVKGEIDTVTLGPFELPNSSSSVSPYFKTNSAPKIESVKVGEPSQSKYFKCTRLTERPFQISFNATSYLQAIKLTVN</sequence>
<dbReference type="Pfam" id="PF00752">
    <property type="entry name" value="XPG_N"/>
    <property type="match status" value="1"/>
</dbReference>
<keyword evidence="6" id="KW-0378">Hydrolase</keyword>
<dbReference type="GO" id="GO:0005634">
    <property type="term" value="C:nucleus"/>
    <property type="evidence" value="ECO:0007669"/>
    <property type="project" value="UniProtKB-SubCell"/>
</dbReference>
<dbReference type="SUPFAM" id="SSF47807">
    <property type="entry name" value="5' to 3' exonuclease, C-terminal subdomain"/>
    <property type="match status" value="1"/>
</dbReference>